<keyword evidence="3" id="KW-1185">Reference proteome</keyword>
<feature type="region of interest" description="Disordered" evidence="1">
    <location>
        <begin position="220"/>
        <end position="257"/>
    </location>
</feature>
<evidence type="ECO:0000256" key="1">
    <source>
        <dbReference type="SAM" id="MobiDB-lite"/>
    </source>
</evidence>
<organism evidence="2 3">
    <name type="scientific">Dactylellina haptotyla (strain CBS 200.50)</name>
    <name type="common">Nematode-trapping fungus</name>
    <name type="synonym">Monacrosporium haptotylum</name>
    <dbReference type="NCBI Taxonomy" id="1284197"/>
    <lineage>
        <taxon>Eukaryota</taxon>
        <taxon>Fungi</taxon>
        <taxon>Dikarya</taxon>
        <taxon>Ascomycota</taxon>
        <taxon>Pezizomycotina</taxon>
        <taxon>Orbiliomycetes</taxon>
        <taxon>Orbiliales</taxon>
        <taxon>Orbiliaceae</taxon>
        <taxon>Dactylellina</taxon>
    </lineage>
</organism>
<dbReference type="Proteomes" id="UP000015100">
    <property type="component" value="Unassembled WGS sequence"/>
</dbReference>
<evidence type="ECO:0000313" key="3">
    <source>
        <dbReference type="Proteomes" id="UP000015100"/>
    </source>
</evidence>
<accession>S8A5Z4</accession>
<reference evidence="2 3" key="1">
    <citation type="journal article" date="2013" name="PLoS Genet.">
        <title>Genomic mechanisms accounting for the adaptation to parasitism in nematode-trapping fungi.</title>
        <authorList>
            <person name="Meerupati T."/>
            <person name="Andersson K.M."/>
            <person name="Friman E."/>
            <person name="Kumar D."/>
            <person name="Tunlid A."/>
            <person name="Ahren D."/>
        </authorList>
    </citation>
    <scope>NUCLEOTIDE SEQUENCE [LARGE SCALE GENOMIC DNA]</scope>
    <source>
        <strain evidence="2 3">CBS 200.50</strain>
    </source>
</reference>
<sequence>MCYKLQTFSCGHFIRSFPHASCKCTNRSIGEQRQPRTCRQWFCDKKPYYTDGCCEKSHITHINTSGHYFNPETGRRSGVRPGQRLTSFRAPRHRSSRAVNLAPPPYLGIEPPSYITSNSEWDDTTALPRQPQSERARPVQIVELGTPPESSDDESMIPRSFSNGANGIGLTGRPRARLAFDTPAEIIPAPPARSPPSSSLRDAFDEIMYQHLRTLIQDRAAQRNPVGPIRGTFNRSRRVPGGPAPVSLPTDEGNRGEQARLDFEDIIGAAMREIMGREEP</sequence>
<dbReference type="EMBL" id="AQGS01000867">
    <property type="protein sequence ID" value="EPS36546.1"/>
    <property type="molecule type" value="Genomic_DNA"/>
</dbReference>
<gene>
    <name evidence="2" type="ORF">H072_9882</name>
</gene>
<proteinExistence type="predicted"/>
<reference evidence="3" key="2">
    <citation type="submission" date="2013-04" db="EMBL/GenBank/DDBJ databases">
        <title>Genomic mechanisms accounting for the adaptation to parasitism in nematode-trapping fungi.</title>
        <authorList>
            <person name="Ahren D.G."/>
        </authorList>
    </citation>
    <scope>NUCLEOTIDE SEQUENCE [LARGE SCALE GENOMIC DNA]</scope>
    <source>
        <strain evidence="3">CBS 200.50</strain>
    </source>
</reference>
<protein>
    <submittedName>
        <fullName evidence="2">Uncharacterized protein</fullName>
    </submittedName>
</protein>
<dbReference type="AlphaFoldDB" id="S8A5Z4"/>
<evidence type="ECO:0000313" key="2">
    <source>
        <dbReference type="EMBL" id="EPS36546.1"/>
    </source>
</evidence>
<name>S8A5Z4_DACHA</name>
<dbReference type="OrthoDB" id="5427651at2759"/>
<comment type="caution">
    <text evidence="2">The sequence shown here is derived from an EMBL/GenBank/DDBJ whole genome shotgun (WGS) entry which is preliminary data.</text>
</comment>
<dbReference type="HOGENOM" id="CLU_994042_0_0_1"/>
<feature type="region of interest" description="Disordered" evidence="1">
    <location>
        <begin position="147"/>
        <end position="170"/>
    </location>
</feature>